<gene>
    <name evidence="2" type="ORF">SO802_021170</name>
</gene>
<reference evidence="2 3" key="1">
    <citation type="submission" date="2024-01" db="EMBL/GenBank/DDBJ databases">
        <title>A telomere-to-telomere, gap-free genome of sweet tea (Lithocarpus litseifolius).</title>
        <authorList>
            <person name="Zhou J."/>
        </authorList>
    </citation>
    <scope>NUCLEOTIDE SEQUENCE [LARGE SCALE GENOMIC DNA]</scope>
    <source>
        <strain evidence="2">Zhou-2022a</strain>
        <tissue evidence="2">Leaf</tissue>
    </source>
</reference>
<organism evidence="2 3">
    <name type="scientific">Lithocarpus litseifolius</name>
    <dbReference type="NCBI Taxonomy" id="425828"/>
    <lineage>
        <taxon>Eukaryota</taxon>
        <taxon>Viridiplantae</taxon>
        <taxon>Streptophyta</taxon>
        <taxon>Embryophyta</taxon>
        <taxon>Tracheophyta</taxon>
        <taxon>Spermatophyta</taxon>
        <taxon>Magnoliopsida</taxon>
        <taxon>eudicotyledons</taxon>
        <taxon>Gunneridae</taxon>
        <taxon>Pentapetalae</taxon>
        <taxon>rosids</taxon>
        <taxon>fabids</taxon>
        <taxon>Fagales</taxon>
        <taxon>Fagaceae</taxon>
        <taxon>Lithocarpus</taxon>
    </lineage>
</organism>
<dbReference type="Pfam" id="PF13456">
    <property type="entry name" value="RVT_3"/>
    <property type="match status" value="1"/>
</dbReference>
<keyword evidence="3" id="KW-1185">Reference proteome</keyword>
<dbReference type="AlphaFoldDB" id="A0AAW2CIB3"/>
<dbReference type="GO" id="GO:0003676">
    <property type="term" value="F:nucleic acid binding"/>
    <property type="evidence" value="ECO:0007669"/>
    <property type="project" value="InterPro"/>
</dbReference>
<protein>
    <recommendedName>
        <fullName evidence="1">RNase H type-1 domain-containing protein</fullName>
    </recommendedName>
</protein>
<proteinExistence type="predicted"/>
<evidence type="ECO:0000313" key="2">
    <source>
        <dbReference type="EMBL" id="KAK9996484.1"/>
    </source>
</evidence>
<accession>A0AAW2CIB3</accession>
<dbReference type="Proteomes" id="UP001459277">
    <property type="component" value="Unassembled WGS sequence"/>
</dbReference>
<dbReference type="EMBL" id="JAZDWU010000007">
    <property type="protein sequence ID" value="KAK9996484.1"/>
    <property type="molecule type" value="Genomic_DNA"/>
</dbReference>
<evidence type="ECO:0000259" key="1">
    <source>
        <dbReference type="Pfam" id="PF13456"/>
    </source>
</evidence>
<sequence>MENRVQLDLIKLGHNPSDEVEILACHKAIEFAMEAGFTDLVVKGENTNVMKAITDYGSHVSRLGHTTLDIQMLMQGLQWRSLISISDA</sequence>
<name>A0AAW2CIB3_9ROSI</name>
<comment type="caution">
    <text evidence="2">The sequence shown here is derived from an EMBL/GenBank/DDBJ whole genome shotgun (WGS) entry which is preliminary data.</text>
</comment>
<evidence type="ECO:0000313" key="3">
    <source>
        <dbReference type="Proteomes" id="UP001459277"/>
    </source>
</evidence>
<dbReference type="InterPro" id="IPR002156">
    <property type="entry name" value="RNaseH_domain"/>
</dbReference>
<dbReference type="GO" id="GO:0004523">
    <property type="term" value="F:RNA-DNA hybrid ribonuclease activity"/>
    <property type="evidence" value="ECO:0007669"/>
    <property type="project" value="InterPro"/>
</dbReference>
<feature type="domain" description="RNase H type-1" evidence="1">
    <location>
        <begin position="13"/>
        <end position="76"/>
    </location>
</feature>